<evidence type="ECO:0000313" key="4">
    <source>
        <dbReference type="EMBL" id="CAF0904378.1"/>
    </source>
</evidence>
<dbReference type="PANTHER" id="PTHR10366:SF564">
    <property type="entry name" value="STEROL-4-ALPHA-CARBOXYLATE 3-DEHYDROGENASE, DECARBOXYLATING"/>
    <property type="match status" value="1"/>
</dbReference>
<feature type="domain" description="3-beta hydroxysteroid dehydrogenase/isomerase" evidence="3">
    <location>
        <begin position="327"/>
        <end position="418"/>
    </location>
</feature>
<feature type="region of interest" description="Disordered" evidence="2">
    <location>
        <begin position="141"/>
        <end position="168"/>
    </location>
</feature>
<gene>
    <name evidence="4" type="ORF">OXX778_LOCUS11567</name>
</gene>
<feature type="region of interest" description="Disordered" evidence="2">
    <location>
        <begin position="1"/>
        <end position="66"/>
    </location>
</feature>
<evidence type="ECO:0000259" key="3">
    <source>
        <dbReference type="Pfam" id="PF01073"/>
    </source>
</evidence>
<accession>A0A813ZS16</accession>
<dbReference type="Proteomes" id="UP000663879">
    <property type="component" value="Unassembled WGS sequence"/>
</dbReference>
<dbReference type="InterPro" id="IPR036291">
    <property type="entry name" value="NAD(P)-bd_dom_sf"/>
</dbReference>
<organism evidence="4 5">
    <name type="scientific">Brachionus calyciflorus</name>
    <dbReference type="NCBI Taxonomy" id="104777"/>
    <lineage>
        <taxon>Eukaryota</taxon>
        <taxon>Metazoa</taxon>
        <taxon>Spiralia</taxon>
        <taxon>Gnathifera</taxon>
        <taxon>Rotifera</taxon>
        <taxon>Eurotatoria</taxon>
        <taxon>Monogononta</taxon>
        <taxon>Pseudotrocha</taxon>
        <taxon>Ploima</taxon>
        <taxon>Brachionidae</taxon>
        <taxon>Brachionus</taxon>
    </lineage>
</organism>
<dbReference type="PANTHER" id="PTHR10366">
    <property type="entry name" value="NAD DEPENDENT EPIMERASE/DEHYDRATASE"/>
    <property type="match status" value="1"/>
</dbReference>
<reference evidence="4" key="1">
    <citation type="submission" date="2021-02" db="EMBL/GenBank/DDBJ databases">
        <authorList>
            <person name="Nowell W R."/>
        </authorList>
    </citation>
    <scope>NUCLEOTIDE SEQUENCE</scope>
    <source>
        <strain evidence="4">Ploen Becks lab</strain>
    </source>
</reference>
<evidence type="ECO:0000313" key="5">
    <source>
        <dbReference type="Proteomes" id="UP000663879"/>
    </source>
</evidence>
<dbReference type="SUPFAM" id="SSF51735">
    <property type="entry name" value="NAD(P)-binding Rossmann-fold domains"/>
    <property type="match status" value="1"/>
</dbReference>
<name>A0A813ZS16_9BILA</name>
<dbReference type="InterPro" id="IPR050425">
    <property type="entry name" value="NAD(P)_dehydrat-like"/>
</dbReference>
<feature type="compositionally biased region" description="Acidic residues" evidence="2">
    <location>
        <begin position="8"/>
        <end position="17"/>
    </location>
</feature>
<keyword evidence="1" id="KW-0560">Oxidoreductase</keyword>
<evidence type="ECO:0000256" key="1">
    <source>
        <dbReference type="ARBA" id="ARBA00023002"/>
    </source>
</evidence>
<dbReference type="Gene3D" id="3.40.50.720">
    <property type="entry name" value="NAD(P)-binding Rossmann-like Domain"/>
    <property type="match status" value="1"/>
</dbReference>
<dbReference type="GO" id="GO:0006694">
    <property type="term" value="P:steroid biosynthetic process"/>
    <property type="evidence" value="ECO:0007669"/>
    <property type="project" value="InterPro"/>
</dbReference>
<protein>
    <recommendedName>
        <fullName evidence="3">3-beta hydroxysteroid dehydrogenase/isomerase domain-containing protein</fullName>
    </recommendedName>
</protein>
<evidence type="ECO:0000256" key="2">
    <source>
        <dbReference type="SAM" id="MobiDB-lite"/>
    </source>
</evidence>
<proteinExistence type="predicted"/>
<dbReference type="Pfam" id="PF01073">
    <property type="entry name" value="3Beta_HSD"/>
    <property type="match status" value="1"/>
</dbReference>
<dbReference type="GO" id="GO:0016616">
    <property type="term" value="F:oxidoreductase activity, acting on the CH-OH group of donors, NAD or NADP as acceptor"/>
    <property type="evidence" value="ECO:0007669"/>
    <property type="project" value="InterPro"/>
</dbReference>
<sequence length="484" mass="55082">MEALNENETLDEQDNKEEEVSNVNENKEQNPIELSNELGDQNQESEINEAESFISDSSNLRNQKKSIDLNAEEIKRAEEDMEHVIAYQNSPKNSRLSLVSSQTESKNIEILDLKERDLDEIDRPFTFSQPGNVKSTLIELDSGRKSPAKKESFLPELQPKTKAPNKSTRSIIFTEPTKSKPMENSKNKSSFRAMNEDDLQRTFDRLSAVPKSRFDEPRNRTIHDKVKDIDLSAVSLRLYSSNIHGKFRYNKIYEDYFIKKIRQADPIVVIERLSAKKDTKVPDSCRTIKSSPMKKNDLCVSWAWKLSKTAHRIRATVRNVNDKTKVDIIKRASDKSKYPIQLVSADLTNADSWIEACRGVDIVIHTASPFPVEDPKDPENQLYKPAIQGTKNVLNAAFNANVRRVVLTSSCVSLYDFFATNTVFTEKDCFKLTTQFESSPNPNNPNNRSDTTRMTKVLGIKPTSFENSIIYMAESLIKAGVVKK</sequence>
<dbReference type="AlphaFoldDB" id="A0A813ZS16"/>
<keyword evidence="5" id="KW-1185">Reference proteome</keyword>
<dbReference type="InterPro" id="IPR002225">
    <property type="entry name" value="3Beta_OHSteriod_DH/Estase"/>
</dbReference>
<dbReference type="EMBL" id="CAJNOC010001973">
    <property type="protein sequence ID" value="CAF0904378.1"/>
    <property type="molecule type" value="Genomic_DNA"/>
</dbReference>
<comment type="caution">
    <text evidence="4">The sequence shown here is derived from an EMBL/GenBank/DDBJ whole genome shotgun (WGS) entry which is preliminary data.</text>
</comment>
<dbReference type="OrthoDB" id="10262413at2759"/>
<feature type="compositionally biased region" description="Basic and acidic residues" evidence="2">
    <location>
        <begin position="141"/>
        <end position="153"/>
    </location>
</feature>